<reference evidence="1" key="1">
    <citation type="submission" date="2015-11" db="EMBL/GenBank/DDBJ databases">
        <title>De novo transcriptome assembly of four potential Pierce s Disease insect vectors from Arizona vineyards.</title>
        <authorList>
            <person name="Tassone E.E."/>
        </authorList>
    </citation>
    <scope>NUCLEOTIDE SEQUENCE</scope>
</reference>
<dbReference type="Gene3D" id="3.40.50.12690">
    <property type="match status" value="1"/>
</dbReference>
<dbReference type="AlphaFoldDB" id="A0A1B6FZT4"/>
<organism evidence="1">
    <name type="scientific">Cuerna arida</name>
    <dbReference type="NCBI Taxonomy" id="1464854"/>
    <lineage>
        <taxon>Eukaryota</taxon>
        <taxon>Metazoa</taxon>
        <taxon>Ecdysozoa</taxon>
        <taxon>Arthropoda</taxon>
        <taxon>Hexapoda</taxon>
        <taxon>Insecta</taxon>
        <taxon>Pterygota</taxon>
        <taxon>Neoptera</taxon>
        <taxon>Paraneoptera</taxon>
        <taxon>Hemiptera</taxon>
        <taxon>Auchenorrhyncha</taxon>
        <taxon>Membracoidea</taxon>
        <taxon>Cicadellidae</taxon>
        <taxon>Cicadellinae</taxon>
        <taxon>Proconiini</taxon>
        <taxon>Cuerna</taxon>
    </lineage>
</organism>
<feature type="non-terminal residue" evidence="1">
    <location>
        <position position="101"/>
    </location>
</feature>
<dbReference type="SUPFAM" id="SSF52266">
    <property type="entry name" value="SGNH hydrolase"/>
    <property type="match status" value="1"/>
</dbReference>
<evidence type="ECO:0000313" key="1">
    <source>
        <dbReference type="EMBL" id="JAS55686.1"/>
    </source>
</evidence>
<evidence type="ECO:0008006" key="2">
    <source>
        <dbReference type="Google" id="ProtNLM"/>
    </source>
</evidence>
<gene>
    <name evidence="1" type="ORF">g.4909</name>
</gene>
<feature type="non-terminal residue" evidence="1">
    <location>
        <position position="1"/>
    </location>
</feature>
<proteinExistence type="predicted"/>
<name>A0A1B6FZT4_9HEMI</name>
<accession>A0A1B6FZT4</accession>
<protein>
    <recommendedName>
        <fullName evidence="2">SGNH hydrolase-type esterase domain-containing protein</fullName>
    </recommendedName>
</protein>
<sequence length="101" mass="11049">AVLRDDSLKDVLVIGDSMLRYAGSRCAVKGALVDVNPGAKVFHIKRKLLEYKSKNLKVIYLHVGTNNLAKRYNGGYGYNGGCGKKEVLHSIADLLSTARKN</sequence>
<dbReference type="EMBL" id="GECZ01014083">
    <property type="protein sequence ID" value="JAS55686.1"/>
    <property type="molecule type" value="Transcribed_RNA"/>
</dbReference>